<comment type="caution">
    <text evidence="1">The sequence shown here is derived from an EMBL/GenBank/DDBJ whole genome shotgun (WGS) entry which is preliminary data.</text>
</comment>
<reference evidence="1" key="1">
    <citation type="submission" date="2021-02" db="EMBL/GenBank/DDBJ databases">
        <authorList>
            <consortium name="DOE Joint Genome Institute"/>
            <person name="Ahrendt S."/>
            <person name="Looney B.P."/>
            <person name="Miyauchi S."/>
            <person name="Morin E."/>
            <person name="Drula E."/>
            <person name="Courty P.E."/>
            <person name="Chicoki N."/>
            <person name="Fauchery L."/>
            <person name="Kohler A."/>
            <person name="Kuo A."/>
            <person name="Labutti K."/>
            <person name="Pangilinan J."/>
            <person name="Lipzen A."/>
            <person name="Riley R."/>
            <person name="Andreopoulos W."/>
            <person name="He G."/>
            <person name="Johnson J."/>
            <person name="Barry K.W."/>
            <person name="Grigoriev I.V."/>
            <person name="Nagy L."/>
            <person name="Hibbett D."/>
            <person name="Henrissat B."/>
            <person name="Matheny P.B."/>
            <person name="Labbe J."/>
            <person name="Martin F."/>
        </authorList>
    </citation>
    <scope>NUCLEOTIDE SEQUENCE</scope>
    <source>
        <strain evidence="1">EC-137</strain>
    </source>
</reference>
<gene>
    <name evidence="1" type="ORF">K488DRAFT_88141</name>
</gene>
<dbReference type="EMBL" id="MU273642">
    <property type="protein sequence ID" value="KAI0030053.1"/>
    <property type="molecule type" value="Genomic_DNA"/>
</dbReference>
<sequence length="183" mass="20094">MAVASFTLIPAWIALSSSLLSNIFATGAIGYKAWKHRRTIRANIADTGSRRLMTEKIMALIVESGIVYLCLWIFYLTVSFYDEYGKKTPSFNPLYAYCVVSQTMAAYPTVIIILVMIEKASFEQQAVVSTPSRVVLPPIQLTLGTIISLPPDSELNSTADNAAHFPGLVAAEGLSRWLARSVE</sequence>
<accession>A0ACB8QEC3</accession>
<protein>
    <submittedName>
        <fullName evidence="1">Uncharacterized protein</fullName>
    </submittedName>
</protein>
<organism evidence="1 2">
    <name type="scientific">Vararia minispora EC-137</name>
    <dbReference type="NCBI Taxonomy" id="1314806"/>
    <lineage>
        <taxon>Eukaryota</taxon>
        <taxon>Fungi</taxon>
        <taxon>Dikarya</taxon>
        <taxon>Basidiomycota</taxon>
        <taxon>Agaricomycotina</taxon>
        <taxon>Agaricomycetes</taxon>
        <taxon>Russulales</taxon>
        <taxon>Lachnocladiaceae</taxon>
        <taxon>Vararia</taxon>
    </lineage>
</organism>
<keyword evidence="2" id="KW-1185">Reference proteome</keyword>
<name>A0ACB8QEC3_9AGAM</name>
<proteinExistence type="predicted"/>
<evidence type="ECO:0000313" key="1">
    <source>
        <dbReference type="EMBL" id="KAI0030053.1"/>
    </source>
</evidence>
<evidence type="ECO:0000313" key="2">
    <source>
        <dbReference type="Proteomes" id="UP000814128"/>
    </source>
</evidence>
<reference evidence="1" key="2">
    <citation type="journal article" date="2022" name="New Phytol.">
        <title>Evolutionary transition to the ectomycorrhizal habit in the genomes of a hyperdiverse lineage of mushroom-forming fungi.</title>
        <authorList>
            <person name="Looney B."/>
            <person name="Miyauchi S."/>
            <person name="Morin E."/>
            <person name="Drula E."/>
            <person name="Courty P.E."/>
            <person name="Kohler A."/>
            <person name="Kuo A."/>
            <person name="LaButti K."/>
            <person name="Pangilinan J."/>
            <person name="Lipzen A."/>
            <person name="Riley R."/>
            <person name="Andreopoulos W."/>
            <person name="He G."/>
            <person name="Johnson J."/>
            <person name="Nolan M."/>
            <person name="Tritt A."/>
            <person name="Barry K.W."/>
            <person name="Grigoriev I.V."/>
            <person name="Nagy L.G."/>
            <person name="Hibbett D."/>
            <person name="Henrissat B."/>
            <person name="Matheny P.B."/>
            <person name="Labbe J."/>
            <person name="Martin F.M."/>
        </authorList>
    </citation>
    <scope>NUCLEOTIDE SEQUENCE</scope>
    <source>
        <strain evidence="1">EC-137</strain>
    </source>
</reference>
<dbReference type="Proteomes" id="UP000814128">
    <property type="component" value="Unassembled WGS sequence"/>
</dbReference>